<evidence type="ECO:0000256" key="1">
    <source>
        <dbReference type="SAM" id="MobiDB-lite"/>
    </source>
</evidence>
<sequence>MQERSRNGTREPIWKSDKVTDEGSEESEPMVSFRVIIATQKSRFPKSDRGIMKRQTERYGVKDRRQDSAEPRFWHEFRTENVTSRPGRVPLAYSVQSYSYYETALYDLGKSEIRWN</sequence>
<proteinExistence type="predicted"/>
<evidence type="ECO:0000313" key="3">
    <source>
        <dbReference type="Proteomes" id="UP000054544"/>
    </source>
</evidence>
<evidence type="ECO:0000313" key="2">
    <source>
        <dbReference type="EMBL" id="KJK75994.1"/>
    </source>
</evidence>
<feature type="region of interest" description="Disordered" evidence="1">
    <location>
        <begin position="1"/>
        <end position="27"/>
    </location>
</feature>
<protein>
    <submittedName>
        <fullName evidence="2">Uncharacterized protein</fullName>
    </submittedName>
</protein>
<organism evidence="2 3">
    <name type="scientific">Metarhizium anisopliae BRIP 53293</name>
    <dbReference type="NCBI Taxonomy" id="1291518"/>
    <lineage>
        <taxon>Eukaryota</taxon>
        <taxon>Fungi</taxon>
        <taxon>Dikarya</taxon>
        <taxon>Ascomycota</taxon>
        <taxon>Pezizomycotina</taxon>
        <taxon>Sordariomycetes</taxon>
        <taxon>Hypocreomycetidae</taxon>
        <taxon>Hypocreales</taxon>
        <taxon>Clavicipitaceae</taxon>
        <taxon>Metarhizium</taxon>
    </lineage>
</organism>
<accession>A0A0D9NPU1</accession>
<dbReference type="EMBL" id="KE384748">
    <property type="protein sequence ID" value="KJK75994.1"/>
    <property type="molecule type" value="Genomic_DNA"/>
</dbReference>
<feature type="region of interest" description="Disordered" evidence="1">
    <location>
        <begin position="45"/>
        <end position="65"/>
    </location>
</feature>
<keyword evidence="3" id="KW-1185">Reference proteome</keyword>
<dbReference type="AlphaFoldDB" id="A0A0D9NPU1"/>
<reference evidence="3" key="1">
    <citation type="journal article" date="2014" name="BMC Genomics">
        <title>The genome sequence of the biocontrol fungus Metarhizium anisopliae and comparative genomics of Metarhizium species.</title>
        <authorList>
            <person name="Pattemore J.A."/>
            <person name="Hane J.K."/>
            <person name="Williams A.H."/>
            <person name="Wilson B.A."/>
            <person name="Stodart B.J."/>
            <person name="Ash G.J."/>
        </authorList>
    </citation>
    <scope>NUCLEOTIDE SEQUENCE [LARGE SCALE GENOMIC DNA]</scope>
    <source>
        <strain evidence="3">BRIP 53293</strain>
    </source>
</reference>
<name>A0A0D9NPU1_METAN</name>
<dbReference type="Proteomes" id="UP000054544">
    <property type="component" value="Unassembled WGS sequence"/>
</dbReference>
<gene>
    <name evidence="2" type="ORF">H634G_08751</name>
</gene>
<feature type="compositionally biased region" description="Basic and acidic residues" evidence="1">
    <location>
        <begin position="1"/>
        <end position="21"/>
    </location>
</feature>